<dbReference type="InterPro" id="IPR009057">
    <property type="entry name" value="Homeodomain-like_sf"/>
</dbReference>
<dbReference type="Proteomes" id="UP000665561">
    <property type="component" value="Unassembled WGS sequence"/>
</dbReference>
<comment type="caution">
    <text evidence="5">The sequence shown here is derived from an EMBL/GenBank/DDBJ whole genome shotgun (WGS) entry which is preliminary data.</text>
</comment>
<dbReference type="PANTHER" id="PTHR43280">
    <property type="entry name" value="ARAC-FAMILY TRANSCRIPTIONAL REGULATOR"/>
    <property type="match status" value="1"/>
</dbReference>
<name>A0ABW9XZ06_9BACL</name>
<evidence type="ECO:0000256" key="1">
    <source>
        <dbReference type="ARBA" id="ARBA00023015"/>
    </source>
</evidence>
<keyword evidence="3" id="KW-0804">Transcription</keyword>
<organism evidence="5 6">
    <name type="scientific">Paenibacillus glycinis</name>
    <dbReference type="NCBI Taxonomy" id="2697035"/>
    <lineage>
        <taxon>Bacteria</taxon>
        <taxon>Bacillati</taxon>
        <taxon>Bacillota</taxon>
        <taxon>Bacilli</taxon>
        <taxon>Bacillales</taxon>
        <taxon>Paenibacillaceae</taxon>
        <taxon>Paenibacillus</taxon>
    </lineage>
</organism>
<dbReference type="EMBL" id="JAAAMV010000033">
    <property type="protein sequence ID" value="NBD27969.1"/>
    <property type="molecule type" value="Genomic_DNA"/>
</dbReference>
<gene>
    <name evidence="5" type="ORF">GT019_29225</name>
</gene>
<sequence>MLKLRMEEAMNRLRRSEATVARIGEELGFSSSSQFHRAFLKMTGMTPQAFRMQ</sequence>
<evidence type="ECO:0000313" key="5">
    <source>
        <dbReference type="EMBL" id="NBD27969.1"/>
    </source>
</evidence>
<proteinExistence type="predicted"/>
<keyword evidence="1" id="KW-0805">Transcription regulation</keyword>
<protein>
    <submittedName>
        <fullName evidence="5">Helix-turn-helix domain-containing protein</fullName>
    </submittedName>
</protein>
<keyword evidence="6" id="KW-1185">Reference proteome</keyword>
<dbReference type="PROSITE" id="PS01124">
    <property type="entry name" value="HTH_ARAC_FAMILY_2"/>
    <property type="match status" value="1"/>
</dbReference>
<dbReference type="SUPFAM" id="SSF46689">
    <property type="entry name" value="Homeodomain-like"/>
    <property type="match status" value="1"/>
</dbReference>
<dbReference type="InterPro" id="IPR018062">
    <property type="entry name" value="HTH_AraC-typ_CS"/>
</dbReference>
<dbReference type="PRINTS" id="PR00032">
    <property type="entry name" value="HTHARAC"/>
</dbReference>
<reference evidence="5 6" key="1">
    <citation type="submission" date="2020-01" db="EMBL/GenBank/DDBJ databases">
        <title>Paenibacillus soybeanensis sp. nov. isolated from the nodules of soybean (Glycine max(L.) Merr).</title>
        <authorList>
            <person name="Wang H."/>
        </authorList>
    </citation>
    <scope>NUCLEOTIDE SEQUENCE [LARGE SCALE GENOMIC DNA]</scope>
    <source>
        <strain evidence="5 6">T1</strain>
    </source>
</reference>
<evidence type="ECO:0000256" key="3">
    <source>
        <dbReference type="ARBA" id="ARBA00023163"/>
    </source>
</evidence>
<keyword evidence="2" id="KW-0238">DNA-binding</keyword>
<feature type="domain" description="HTH araC/xylS-type" evidence="4">
    <location>
        <begin position="1"/>
        <end position="53"/>
    </location>
</feature>
<dbReference type="PROSITE" id="PS00041">
    <property type="entry name" value="HTH_ARAC_FAMILY_1"/>
    <property type="match status" value="1"/>
</dbReference>
<dbReference type="SMART" id="SM00342">
    <property type="entry name" value="HTH_ARAC"/>
    <property type="match status" value="1"/>
</dbReference>
<dbReference type="Gene3D" id="1.10.10.60">
    <property type="entry name" value="Homeodomain-like"/>
    <property type="match status" value="1"/>
</dbReference>
<evidence type="ECO:0000313" key="6">
    <source>
        <dbReference type="Proteomes" id="UP000665561"/>
    </source>
</evidence>
<dbReference type="InterPro" id="IPR020449">
    <property type="entry name" value="Tscrpt_reg_AraC-type_HTH"/>
</dbReference>
<dbReference type="PANTHER" id="PTHR43280:SF29">
    <property type="entry name" value="ARAC-FAMILY TRANSCRIPTIONAL REGULATOR"/>
    <property type="match status" value="1"/>
</dbReference>
<accession>A0ABW9XZ06</accession>
<dbReference type="InterPro" id="IPR018060">
    <property type="entry name" value="HTH_AraC"/>
</dbReference>
<evidence type="ECO:0000259" key="4">
    <source>
        <dbReference type="PROSITE" id="PS01124"/>
    </source>
</evidence>
<evidence type="ECO:0000256" key="2">
    <source>
        <dbReference type="ARBA" id="ARBA00023125"/>
    </source>
</evidence>
<dbReference type="Pfam" id="PF12833">
    <property type="entry name" value="HTH_18"/>
    <property type="match status" value="1"/>
</dbReference>
<dbReference type="RefSeq" id="WP_161746990.1">
    <property type="nucleotide sequence ID" value="NZ_JAAAMV010000033.1"/>
</dbReference>